<evidence type="ECO:0000256" key="2">
    <source>
        <dbReference type="ARBA" id="ARBA00022723"/>
    </source>
</evidence>
<feature type="domain" description="DDE Tnp4" evidence="3">
    <location>
        <begin position="6"/>
        <end position="63"/>
    </location>
</feature>
<comment type="cofactor">
    <cofactor evidence="1">
        <name>a divalent metal cation</name>
        <dbReference type="ChEBI" id="CHEBI:60240"/>
    </cofactor>
</comment>
<dbReference type="GO" id="GO:0046872">
    <property type="term" value="F:metal ion binding"/>
    <property type="evidence" value="ECO:0007669"/>
    <property type="project" value="UniProtKB-KW"/>
</dbReference>
<evidence type="ECO:0000259" key="3">
    <source>
        <dbReference type="Pfam" id="PF13359"/>
    </source>
</evidence>
<dbReference type="EMBL" id="JASPKY010000345">
    <property type="protein sequence ID" value="KAK9707659.1"/>
    <property type="molecule type" value="Genomic_DNA"/>
</dbReference>
<organism evidence="4 5">
    <name type="scientific">Popillia japonica</name>
    <name type="common">Japanese beetle</name>
    <dbReference type="NCBI Taxonomy" id="7064"/>
    <lineage>
        <taxon>Eukaryota</taxon>
        <taxon>Metazoa</taxon>
        <taxon>Ecdysozoa</taxon>
        <taxon>Arthropoda</taxon>
        <taxon>Hexapoda</taxon>
        <taxon>Insecta</taxon>
        <taxon>Pterygota</taxon>
        <taxon>Neoptera</taxon>
        <taxon>Endopterygota</taxon>
        <taxon>Coleoptera</taxon>
        <taxon>Polyphaga</taxon>
        <taxon>Scarabaeiformia</taxon>
        <taxon>Scarabaeidae</taxon>
        <taxon>Rutelinae</taxon>
        <taxon>Popillia</taxon>
    </lineage>
</organism>
<evidence type="ECO:0000256" key="1">
    <source>
        <dbReference type="ARBA" id="ARBA00001968"/>
    </source>
</evidence>
<accession>A0AAW1JVH5</accession>
<sequence length="112" mass="12950">MTPLLNPITPEEMLYNESHIRTRNVVERSYGIWKRRFPILKLEMRVKLQTAQTIIVATGVLHNIALQMADDLPEDNEEYINEIEVDNAAVPIANNNGNVRENLIRDYFSTLL</sequence>
<keyword evidence="5" id="KW-1185">Reference proteome</keyword>
<reference evidence="4 5" key="1">
    <citation type="journal article" date="2024" name="BMC Genomics">
        <title>De novo assembly and annotation of Popillia japonica's genome with initial clues to its potential as an invasive pest.</title>
        <authorList>
            <person name="Cucini C."/>
            <person name="Boschi S."/>
            <person name="Funari R."/>
            <person name="Cardaioli E."/>
            <person name="Iannotti N."/>
            <person name="Marturano G."/>
            <person name="Paoli F."/>
            <person name="Bruttini M."/>
            <person name="Carapelli A."/>
            <person name="Frati F."/>
            <person name="Nardi F."/>
        </authorList>
    </citation>
    <scope>NUCLEOTIDE SEQUENCE [LARGE SCALE GENOMIC DNA]</scope>
    <source>
        <strain evidence="4">DMR45628</strain>
    </source>
</reference>
<evidence type="ECO:0000313" key="5">
    <source>
        <dbReference type="Proteomes" id="UP001458880"/>
    </source>
</evidence>
<keyword evidence="4" id="KW-0540">Nuclease</keyword>
<name>A0AAW1JVH5_POPJA</name>
<protein>
    <submittedName>
        <fullName evidence="4">DDE superfamily endonuclease</fullName>
    </submittedName>
</protein>
<dbReference type="InterPro" id="IPR027806">
    <property type="entry name" value="HARBI1_dom"/>
</dbReference>
<gene>
    <name evidence="4" type="ORF">QE152_g27696</name>
</gene>
<proteinExistence type="predicted"/>
<keyword evidence="2" id="KW-0479">Metal-binding</keyword>
<keyword evidence="4" id="KW-0255">Endonuclease</keyword>
<dbReference type="AlphaFoldDB" id="A0AAW1JVH5"/>
<comment type="caution">
    <text evidence="4">The sequence shown here is derived from an EMBL/GenBank/DDBJ whole genome shotgun (WGS) entry which is preliminary data.</text>
</comment>
<dbReference type="GO" id="GO:0004519">
    <property type="term" value="F:endonuclease activity"/>
    <property type="evidence" value="ECO:0007669"/>
    <property type="project" value="UniProtKB-KW"/>
</dbReference>
<evidence type="ECO:0000313" key="4">
    <source>
        <dbReference type="EMBL" id="KAK9707659.1"/>
    </source>
</evidence>
<dbReference type="Pfam" id="PF13359">
    <property type="entry name" value="DDE_Tnp_4"/>
    <property type="match status" value="1"/>
</dbReference>
<dbReference type="Proteomes" id="UP001458880">
    <property type="component" value="Unassembled WGS sequence"/>
</dbReference>
<keyword evidence="4" id="KW-0378">Hydrolase</keyword>